<keyword evidence="4" id="KW-1185">Reference proteome</keyword>
<organism evidence="2">
    <name type="scientific">Puccinia triticina (isolate 1-1 / race 1 (BBBD))</name>
    <name type="common">Brown leaf rust fungus</name>
    <dbReference type="NCBI Taxonomy" id="630390"/>
    <lineage>
        <taxon>Eukaryota</taxon>
        <taxon>Fungi</taxon>
        <taxon>Dikarya</taxon>
        <taxon>Basidiomycota</taxon>
        <taxon>Pucciniomycotina</taxon>
        <taxon>Pucciniomycetes</taxon>
        <taxon>Pucciniales</taxon>
        <taxon>Pucciniaceae</taxon>
        <taxon>Puccinia</taxon>
    </lineage>
</organism>
<reference evidence="3 4" key="3">
    <citation type="journal article" date="2017" name="G3 (Bethesda)">
        <title>Comparative analysis highlights variable genome content of wheat rusts and divergence of the mating loci.</title>
        <authorList>
            <person name="Cuomo C.A."/>
            <person name="Bakkeren G."/>
            <person name="Khalil H.B."/>
            <person name="Panwar V."/>
            <person name="Joly D."/>
            <person name="Linning R."/>
            <person name="Sakthikumar S."/>
            <person name="Song X."/>
            <person name="Adiconis X."/>
            <person name="Fan L."/>
            <person name="Goldberg J.M."/>
            <person name="Levin J.Z."/>
            <person name="Young S."/>
            <person name="Zeng Q."/>
            <person name="Anikster Y."/>
            <person name="Bruce M."/>
            <person name="Wang M."/>
            <person name="Yin C."/>
            <person name="McCallum B."/>
            <person name="Szabo L.J."/>
            <person name="Hulbert S."/>
            <person name="Chen X."/>
            <person name="Fellers J.P."/>
        </authorList>
    </citation>
    <scope>NUCLEOTIDE SEQUENCE</scope>
    <source>
        <strain evidence="4">Isolate 1-1 / race 1 (BBBD)</strain>
        <strain evidence="3">isolate 1-1 / race 1 (BBBD)</strain>
    </source>
</reference>
<dbReference type="Pfam" id="PF14223">
    <property type="entry name" value="Retrotran_gag_2"/>
    <property type="match status" value="1"/>
</dbReference>
<evidence type="ECO:0008006" key="5">
    <source>
        <dbReference type="Google" id="ProtNLM"/>
    </source>
</evidence>
<feature type="region of interest" description="Disordered" evidence="1">
    <location>
        <begin position="1"/>
        <end position="23"/>
    </location>
</feature>
<evidence type="ECO:0000313" key="3">
    <source>
        <dbReference type="EnsemblFungi" id="PTTG_30197-t43_1-p1"/>
    </source>
</evidence>
<dbReference type="AlphaFoldDB" id="A0A180G0E2"/>
<name>A0A180G0E2_PUCT1</name>
<gene>
    <name evidence="2" type="ORF">PTTG_30197</name>
</gene>
<evidence type="ECO:0000256" key="1">
    <source>
        <dbReference type="SAM" id="MobiDB-lite"/>
    </source>
</evidence>
<proteinExistence type="predicted"/>
<reference evidence="3" key="4">
    <citation type="submission" date="2025-05" db="UniProtKB">
        <authorList>
            <consortium name="EnsemblFungi"/>
        </authorList>
    </citation>
    <scope>IDENTIFICATION</scope>
    <source>
        <strain evidence="3">isolate 1-1 / race 1 (BBBD)</strain>
    </source>
</reference>
<dbReference type="OrthoDB" id="2518741at2759"/>
<feature type="compositionally biased region" description="Low complexity" evidence="1">
    <location>
        <begin position="9"/>
        <end position="21"/>
    </location>
</feature>
<protein>
    <recommendedName>
        <fullName evidence="5">DUF4219 domain-containing protein</fullName>
    </recommendedName>
</protein>
<reference evidence="2" key="1">
    <citation type="submission" date="2009-11" db="EMBL/GenBank/DDBJ databases">
        <authorList>
            <consortium name="The Broad Institute Genome Sequencing Platform"/>
            <person name="Ward D."/>
            <person name="Feldgarden M."/>
            <person name="Earl A."/>
            <person name="Young S.K."/>
            <person name="Zeng Q."/>
            <person name="Koehrsen M."/>
            <person name="Alvarado L."/>
            <person name="Berlin A."/>
            <person name="Bochicchio J."/>
            <person name="Borenstein D."/>
            <person name="Chapman S.B."/>
            <person name="Chen Z."/>
            <person name="Engels R."/>
            <person name="Freedman E."/>
            <person name="Gellesch M."/>
            <person name="Goldberg J."/>
            <person name="Griggs A."/>
            <person name="Gujja S."/>
            <person name="Heilman E."/>
            <person name="Heiman D."/>
            <person name="Hepburn T."/>
            <person name="Howarth C."/>
            <person name="Jen D."/>
            <person name="Larson L."/>
            <person name="Lewis B."/>
            <person name="Mehta T."/>
            <person name="Park D."/>
            <person name="Pearson M."/>
            <person name="Roberts A."/>
            <person name="Saif S."/>
            <person name="Shea T."/>
            <person name="Shenoy N."/>
            <person name="Sisk P."/>
            <person name="Stolte C."/>
            <person name="Sykes S."/>
            <person name="Thomson T."/>
            <person name="Walk T."/>
            <person name="White J."/>
            <person name="Yandava C."/>
            <person name="Izard J."/>
            <person name="Baranova O.V."/>
            <person name="Blanton J.M."/>
            <person name="Tanner A.C."/>
            <person name="Dewhirst F.E."/>
            <person name="Haas B."/>
            <person name="Nusbaum C."/>
            <person name="Birren B."/>
        </authorList>
    </citation>
    <scope>NUCLEOTIDE SEQUENCE [LARGE SCALE GENOMIC DNA]</scope>
    <source>
        <strain evidence="2">1-1 BBBD Race 1</strain>
    </source>
</reference>
<evidence type="ECO:0000313" key="2">
    <source>
        <dbReference type="EMBL" id="OAV85912.1"/>
    </source>
</evidence>
<dbReference type="EnsemblFungi" id="PTTG_30197-t43_1">
    <property type="protein sequence ID" value="PTTG_30197-t43_1-p1"/>
    <property type="gene ID" value="PTTG_30197"/>
</dbReference>
<dbReference type="Proteomes" id="UP000005240">
    <property type="component" value="Unassembled WGS sequence"/>
</dbReference>
<evidence type="ECO:0000313" key="4">
    <source>
        <dbReference type="Proteomes" id="UP000005240"/>
    </source>
</evidence>
<reference evidence="2" key="2">
    <citation type="submission" date="2016-05" db="EMBL/GenBank/DDBJ databases">
        <title>Comparative analysis highlights variable genome content of wheat rusts and divergence of the mating loci.</title>
        <authorList>
            <person name="Cuomo C.A."/>
            <person name="Bakkeren G."/>
            <person name="Szabo L."/>
            <person name="Khalil H."/>
            <person name="Joly D."/>
            <person name="Goldberg J."/>
            <person name="Young S."/>
            <person name="Zeng Q."/>
            <person name="Fellers J."/>
        </authorList>
    </citation>
    <scope>NUCLEOTIDE SEQUENCE [LARGE SCALE GENOMIC DNA]</scope>
    <source>
        <strain evidence="2">1-1 BBBD Race 1</strain>
    </source>
</reference>
<dbReference type="VEuPathDB" id="FungiDB:PTTG_30197"/>
<sequence>MAGTRQNPSTSSSAASANATSSDDRDIFKCPTFNGDTFPIWQRKVKTYLAVKSLLQCIEHPLPANASEEVKQEYIRAAAILSGHIKDDIYNHVITDNNINNAFMIWKELKGEYASSSVLAIYHAWRRWEDIQYKDDINRYITQLEAMLAEFAAMGLEVPSTIFSCTIIAQITQKRPALMETLISNADLLGHPKQIIAKLRDIAHHDAVTATMHREEPMTASSSTALATQAQQSSKEVLIQSASVYQ</sequence>
<accession>A0A180G0E2</accession>
<dbReference type="EMBL" id="ADAS02002220">
    <property type="protein sequence ID" value="OAV85912.1"/>
    <property type="molecule type" value="Genomic_DNA"/>
</dbReference>